<evidence type="ECO:0000256" key="1">
    <source>
        <dbReference type="SAM" id="Phobius"/>
    </source>
</evidence>
<keyword evidence="1" id="KW-0812">Transmembrane</keyword>
<feature type="transmembrane region" description="Helical" evidence="1">
    <location>
        <begin position="111"/>
        <end position="131"/>
    </location>
</feature>
<evidence type="ECO:0000313" key="2">
    <source>
        <dbReference type="EMBL" id="CAI6305248.1"/>
    </source>
</evidence>
<dbReference type="Proteomes" id="UP001152607">
    <property type="component" value="Unassembled WGS sequence"/>
</dbReference>
<reference evidence="2" key="1">
    <citation type="submission" date="2023-01" db="EMBL/GenBank/DDBJ databases">
        <authorList>
            <person name="Van Ghelder C."/>
            <person name="Rancurel C."/>
        </authorList>
    </citation>
    <scope>NUCLEOTIDE SEQUENCE</scope>
    <source>
        <strain evidence="2">CNCM I-4278</strain>
    </source>
</reference>
<dbReference type="EMBL" id="CAOQHR010000002">
    <property type="protein sequence ID" value="CAI6305248.1"/>
    <property type="molecule type" value="Genomic_DNA"/>
</dbReference>
<keyword evidence="1" id="KW-0472">Membrane</keyword>
<sequence>MPKYLTFPGNLRFENLLNLAIERRDPGKMRIVSMYSYFPEQKKMTLSFSRVVAVTRHCIAAARQISALENDRRCWERKGKIGKIDDMPASLSRRSNTGQIIIRACPFRSRYISLFSIAPLAGFWIVSFLIAQ</sequence>
<evidence type="ECO:0000313" key="3">
    <source>
        <dbReference type="Proteomes" id="UP001152607"/>
    </source>
</evidence>
<keyword evidence="3" id="KW-1185">Reference proteome</keyword>
<keyword evidence="1" id="KW-1133">Transmembrane helix</keyword>
<name>A0A9W4U5U4_9PLEO</name>
<proteinExistence type="predicted"/>
<accession>A0A9W4U5U4</accession>
<dbReference type="AlphaFoldDB" id="A0A9W4U5U4"/>
<comment type="caution">
    <text evidence="2">The sequence shown here is derived from an EMBL/GenBank/DDBJ whole genome shotgun (WGS) entry which is preliminary data.</text>
</comment>
<organism evidence="2 3">
    <name type="scientific">Periconia digitata</name>
    <dbReference type="NCBI Taxonomy" id="1303443"/>
    <lineage>
        <taxon>Eukaryota</taxon>
        <taxon>Fungi</taxon>
        <taxon>Dikarya</taxon>
        <taxon>Ascomycota</taxon>
        <taxon>Pezizomycotina</taxon>
        <taxon>Dothideomycetes</taxon>
        <taxon>Pleosporomycetidae</taxon>
        <taxon>Pleosporales</taxon>
        <taxon>Massarineae</taxon>
        <taxon>Periconiaceae</taxon>
        <taxon>Periconia</taxon>
    </lineage>
</organism>
<gene>
    <name evidence="2" type="ORF">PDIGIT_LOCUS2996</name>
</gene>
<protein>
    <submittedName>
        <fullName evidence="2">Uncharacterized protein</fullName>
    </submittedName>
</protein>